<dbReference type="AlphaFoldDB" id="A0A5A9X7F4"/>
<reference evidence="1 2" key="1">
    <citation type="submission" date="2019-04" db="EMBL/GenBank/DDBJ databases">
        <title>Geobacter ruber sp. nov., ferric-reducing bacteria isolated from paddy soil.</title>
        <authorList>
            <person name="Xu Z."/>
            <person name="Masuda Y."/>
            <person name="Itoh H."/>
            <person name="Senoo K."/>
        </authorList>
    </citation>
    <scope>NUCLEOTIDE SEQUENCE [LARGE SCALE GENOMIC DNA]</scope>
    <source>
        <strain evidence="1 2">Red88</strain>
    </source>
</reference>
<accession>A0A5A9X7F4</accession>
<dbReference type="Proteomes" id="UP000324298">
    <property type="component" value="Unassembled WGS sequence"/>
</dbReference>
<dbReference type="OrthoDB" id="5397556at2"/>
<sequence length="200" mass="22992">MVKTLRVLIHADPETIWNVLLDSIETPQHYLPDVNASSVVGRLEGGTAKELNISWENSVSGGFDYFVYYQGVPKEIKVQENENDYDPELFRSYVYEIEIIRENTLRGVPYREKFLVSNKFKDIRQKLVDHPDFSGQIIIKVVPYSVQNPMAPVVLQFNLVLVPKLTDVKGITGHEKEMESVIKTELQRIKERAEDLVRSA</sequence>
<evidence type="ECO:0008006" key="3">
    <source>
        <dbReference type="Google" id="ProtNLM"/>
    </source>
</evidence>
<evidence type="ECO:0000313" key="1">
    <source>
        <dbReference type="EMBL" id="KAA0888315.1"/>
    </source>
</evidence>
<keyword evidence="2" id="KW-1185">Reference proteome</keyword>
<proteinExistence type="predicted"/>
<organism evidence="1 2">
    <name type="scientific">Oryzomonas rubra</name>
    <dbReference type="NCBI Taxonomy" id="2509454"/>
    <lineage>
        <taxon>Bacteria</taxon>
        <taxon>Pseudomonadati</taxon>
        <taxon>Thermodesulfobacteriota</taxon>
        <taxon>Desulfuromonadia</taxon>
        <taxon>Geobacterales</taxon>
        <taxon>Geobacteraceae</taxon>
        <taxon>Oryzomonas</taxon>
    </lineage>
</organism>
<comment type="caution">
    <text evidence="1">The sequence shown here is derived from an EMBL/GenBank/DDBJ whole genome shotgun (WGS) entry which is preliminary data.</text>
</comment>
<protein>
    <recommendedName>
        <fullName evidence="3">Polyketide cyclase / dehydrase and lipid transport</fullName>
    </recommendedName>
</protein>
<gene>
    <name evidence="1" type="ORF">ET418_16385</name>
</gene>
<name>A0A5A9X7F4_9BACT</name>
<dbReference type="EMBL" id="SRSD01000011">
    <property type="protein sequence ID" value="KAA0888315.1"/>
    <property type="molecule type" value="Genomic_DNA"/>
</dbReference>
<evidence type="ECO:0000313" key="2">
    <source>
        <dbReference type="Proteomes" id="UP000324298"/>
    </source>
</evidence>
<dbReference type="RefSeq" id="WP_149309439.1">
    <property type="nucleotide sequence ID" value="NZ_SRSD01000011.1"/>
</dbReference>